<sequence length="199" mass="22485">MGLPSGYWRGDNRLRLGCLIAAGSGSVFVGQKYVYLNTYHEDTNGVKFCAEEGGLKSWERCGGSGVDWRRGEVVWEFVMVSPWVVKGPTVLVLIGLNVLELYKNSPPTCIYQLQEYSFLVQLCFFPLSSLDPETEAFCPWYPNHYCWDKACFNITYLISHIQQKTSREAAKYMANGGIIGVMSTVTYELFVLNFKLGLI</sequence>
<accession>A0A6L2JMU2</accession>
<name>A0A6L2JMU2_TANCI</name>
<protein>
    <submittedName>
        <fullName evidence="1">Uncharacterized protein</fullName>
    </submittedName>
</protein>
<comment type="caution">
    <text evidence="1">The sequence shown here is derived from an EMBL/GenBank/DDBJ whole genome shotgun (WGS) entry which is preliminary data.</text>
</comment>
<proteinExistence type="predicted"/>
<dbReference type="AlphaFoldDB" id="A0A6L2JMU2"/>
<gene>
    <name evidence="1" type="ORF">Tci_009950</name>
</gene>
<evidence type="ECO:0000313" key="1">
    <source>
        <dbReference type="EMBL" id="GEU37972.1"/>
    </source>
</evidence>
<reference evidence="1" key="1">
    <citation type="journal article" date="2019" name="Sci. Rep.">
        <title>Draft genome of Tanacetum cinerariifolium, the natural source of mosquito coil.</title>
        <authorList>
            <person name="Yamashiro T."/>
            <person name="Shiraishi A."/>
            <person name="Satake H."/>
            <person name="Nakayama K."/>
        </authorList>
    </citation>
    <scope>NUCLEOTIDE SEQUENCE</scope>
</reference>
<organism evidence="1">
    <name type="scientific">Tanacetum cinerariifolium</name>
    <name type="common">Dalmatian daisy</name>
    <name type="synonym">Chrysanthemum cinerariifolium</name>
    <dbReference type="NCBI Taxonomy" id="118510"/>
    <lineage>
        <taxon>Eukaryota</taxon>
        <taxon>Viridiplantae</taxon>
        <taxon>Streptophyta</taxon>
        <taxon>Embryophyta</taxon>
        <taxon>Tracheophyta</taxon>
        <taxon>Spermatophyta</taxon>
        <taxon>Magnoliopsida</taxon>
        <taxon>eudicotyledons</taxon>
        <taxon>Gunneridae</taxon>
        <taxon>Pentapetalae</taxon>
        <taxon>asterids</taxon>
        <taxon>campanulids</taxon>
        <taxon>Asterales</taxon>
        <taxon>Asteraceae</taxon>
        <taxon>Asteroideae</taxon>
        <taxon>Anthemideae</taxon>
        <taxon>Anthemidinae</taxon>
        <taxon>Tanacetum</taxon>
    </lineage>
</organism>
<dbReference type="EMBL" id="BKCJ010000996">
    <property type="protein sequence ID" value="GEU37972.1"/>
    <property type="molecule type" value="Genomic_DNA"/>
</dbReference>